<sequence>MMKFDDILNIGTTVFVDLHNEFIGFGENLADITLLPSFWDITSSLVNGIFGATISFDFNPDTIADFNLEEDNLSVFIFDETTNKWKALPSTIDMNNDTISFITSHFSRYAIGASKWKDINDNLKIKKKLRKYNPKTNIRTAEVKIKTLHKEELSGDLRLIVTNIDKEGVFLLNNTGTTTDGMPYIKIEDVSGKHLKIPLEFQLPIKEEKIKEKHKKEDKNDTHKFKKFEFDVVVQQLI</sequence>
<evidence type="ECO:0000313" key="1">
    <source>
        <dbReference type="EMBL" id="OGD66723.1"/>
    </source>
</evidence>
<dbReference type="Proteomes" id="UP000186029">
    <property type="component" value="Unassembled WGS sequence"/>
</dbReference>
<accession>A0A1F5EH64</accession>
<proteinExistence type="predicted"/>
<protein>
    <submittedName>
        <fullName evidence="1">Uncharacterized protein</fullName>
    </submittedName>
</protein>
<reference evidence="1 2" key="1">
    <citation type="journal article" date="2016" name="Nat. Commun.">
        <title>Thousands of microbial genomes shed light on interconnected biogeochemical processes in an aquifer system.</title>
        <authorList>
            <person name="Anantharaman K."/>
            <person name="Brown C.T."/>
            <person name="Hug L.A."/>
            <person name="Sharon I."/>
            <person name="Castelle C.J."/>
            <person name="Probst A.J."/>
            <person name="Thomas B.C."/>
            <person name="Singh A."/>
            <person name="Wilkins M.J."/>
            <person name="Karaoz U."/>
            <person name="Brodie E.L."/>
            <person name="Williams K.H."/>
            <person name="Hubbard S.S."/>
            <person name="Banfield J.F."/>
        </authorList>
    </citation>
    <scope>NUCLEOTIDE SEQUENCE [LARGE SCALE GENOMIC DNA]</scope>
</reference>
<dbReference type="AlphaFoldDB" id="A0A1F5EH64"/>
<gene>
    <name evidence="1" type="ORF">A2Z61_00130</name>
</gene>
<name>A0A1F5EH64_9BACT</name>
<organism evidence="1 2">
    <name type="scientific">Candidatus Campbellbacteria bacterium RIFCSPLOWO2_02_35_12</name>
    <dbReference type="NCBI Taxonomy" id="1797580"/>
    <lineage>
        <taxon>Bacteria</taxon>
        <taxon>Candidatus Campbelliibacteriota</taxon>
    </lineage>
</organism>
<evidence type="ECO:0000313" key="2">
    <source>
        <dbReference type="Proteomes" id="UP000186029"/>
    </source>
</evidence>
<comment type="caution">
    <text evidence="1">The sequence shown here is derived from an EMBL/GenBank/DDBJ whole genome shotgun (WGS) entry which is preliminary data.</text>
</comment>
<dbReference type="EMBL" id="MFAC01000020">
    <property type="protein sequence ID" value="OGD66723.1"/>
    <property type="molecule type" value="Genomic_DNA"/>
</dbReference>